<feature type="chain" id="PRO_5016637585" evidence="1">
    <location>
        <begin position="20"/>
        <end position="693"/>
    </location>
</feature>
<dbReference type="InterPro" id="IPR011765">
    <property type="entry name" value="Pept_M16_N"/>
</dbReference>
<evidence type="ECO:0000259" key="2">
    <source>
        <dbReference type="Pfam" id="PF00675"/>
    </source>
</evidence>
<keyword evidence="5" id="KW-1185">Reference proteome</keyword>
<dbReference type="AlphaFoldDB" id="A0A366LAM8"/>
<reference evidence="4 5" key="1">
    <citation type="submission" date="2018-07" db="EMBL/GenBank/DDBJ databases">
        <title>A draft genome of a endophytic bacteria, a new species of Pedobacter.</title>
        <authorList>
            <person name="Zhang Z.D."/>
            <person name="Chen Z.J."/>
        </authorList>
    </citation>
    <scope>NUCLEOTIDE SEQUENCE [LARGE SCALE GENOMIC DNA]</scope>
    <source>
        <strain evidence="4 5">RS10</strain>
    </source>
</reference>
<dbReference type="InterPro" id="IPR007863">
    <property type="entry name" value="Peptidase_M16_C"/>
</dbReference>
<evidence type="ECO:0000256" key="1">
    <source>
        <dbReference type="SAM" id="SignalP"/>
    </source>
</evidence>
<dbReference type="OrthoDB" id="9811314at2"/>
<dbReference type="Pfam" id="PF00675">
    <property type="entry name" value="Peptidase_M16"/>
    <property type="match status" value="1"/>
</dbReference>
<gene>
    <name evidence="4" type="ORF">DRW42_04830</name>
</gene>
<protein>
    <submittedName>
        <fullName evidence="4">Insulinase family protein</fullName>
    </submittedName>
</protein>
<sequence>MKKLFIIAAVSLFTQGISAQTIDRSHKPKPGPAPVITIGDPVIYKMANGITVLVVENHKLPQVSASYSIDAGPITEGAKAGTIGLMGSMLNEGTTTKTKAQFDEAVDQLGAKVRAGASGGAVSALTRYFPEAFNLMAESIRKPAFPAESFEKLKSKTITGLKSYEKSAKAISARVVNALAYGKNHPNGEFETKTSINATTLADVKAAYQKYITPSRGYLTFVGDIKPEAAKALAEKAFGDWKGSTLTLPVLAKVANPAKTEVDIINVSNAVQSEITVVNLIDLPMSSPDYFPVLLANQILGGGSESRLFNNLREKHGFTYGAYSNTGSGRFQTEFSANAAVRNEKVDSAVVEFLNEINIIRTTKVTADELQNAKNLFNGSFALGLENPERTAAFASNILINGLPKDFYRTYLQKVNAVTTDDILRVAKKYYNHDNTRIVIVGKIDAFGVGLVQKGFKTQVFDSFANPVKPLEVTLAPPPPVPAQIISNYIKAIGGEEAIKKITSLQQTGEMEVQGQKLAVNIKNMAPNLSSMEMTTMGQTFVKQVYNGKTGYSMQMGQKAELTGDDLAEKKDDKGYGTQLYYATDGTKIESAGTAKVGTADAFKLNITSPSGKKKTEYYDAKSGLLLKEESTSKKGTVEMSQSTEYSNYKKVGEVLFPFTLTQSVSTPQGSQEFSIVIKDIKINPPLKAEDFN</sequence>
<dbReference type="GO" id="GO:0046872">
    <property type="term" value="F:metal ion binding"/>
    <property type="evidence" value="ECO:0007669"/>
    <property type="project" value="InterPro"/>
</dbReference>
<dbReference type="InterPro" id="IPR011249">
    <property type="entry name" value="Metalloenz_LuxS/M16"/>
</dbReference>
<evidence type="ECO:0000259" key="3">
    <source>
        <dbReference type="Pfam" id="PF05193"/>
    </source>
</evidence>
<dbReference type="Gene3D" id="2.50.20.10">
    <property type="entry name" value="Lipoprotein localisation LolA/LolB/LppX"/>
    <property type="match status" value="1"/>
</dbReference>
<evidence type="ECO:0000313" key="4">
    <source>
        <dbReference type="EMBL" id="RBQ10354.1"/>
    </source>
</evidence>
<dbReference type="Pfam" id="PF05193">
    <property type="entry name" value="Peptidase_M16_C"/>
    <property type="match status" value="1"/>
</dbReference>
<dbReference type="EMBL" id="QNQU01000003">
    <property type="protein sequence ID" value="RBQ10354.1"/>
    <property type="molecule type" value="Genomic_DNA"/>
</dbReference>
<dbReference type="Proteomes" id="UP000252081">
    <property type="component" value="Unassembled WGS sequence"/>
</dbReference>
<evidence type="ECO:0000313" key="5">
    <source>
        <dbReference type="Proteomes" id="UP000252081"/>
    </source>
</evidence>
<feature type="signal peptide" evidence="1">
    <location>
        <begin position="1"/>
        <end position="19"/>
    </location>
</feature>
<organism evidence="4 5">
    <name type="scientific">Pedobacter miscanthi</name>
    <dbReference type="NCBI Taxonomy" id="2259170"/>
    <lineage>
        <taxon>Bacteria</taxon>
        <taxon>Pseudomonadati</taxon>
        <taxon>Bacteroidota</taxon>
        <taxon>Sphingobacteriia</taxon>
        <taxon>Sphingobacteriales</taxon>
        <taxon>Sphingobacteriaceae</taxon>
        <taxon>Pedobacter</taxon>
    </lineage>
</organism>
<name>A0A366LAM8_9SPHI</name>
<proteinExistence type="predicted"/>
<dbReference type="PANTHER" id="PTHR11851">
    <property type="entry name" value="METALLOPROTEASE"/>
    <property type="match status" value="1"/>
</dbReference>
<feature type="domain" description="Peptidase M16 C-terminal" evidence="3">
    <location>
        <begin position="200"/>
        <end position="375"/>
    </location>
</feature>
<dbReference type="Gene3D" id="3.30.830.10">
    <property type="entry name" value="Metalloenzyme, LuxS/M16 peptidase-like"/>
    <property type="match status" value="2"/>
</dbReference>
<accession>A0A366LAM8</accession>
<dbReference type="SUPFAM" id="SSF63411">
    <property type="entry name" value="LuxS/MPP-like metallohydrolase"/>
    <property type="match status" value="2"/>
</dbReference>
<keyword evidence="1" id="KW-0732">Signal</keyword>
<dbReference type="InterPro" id="IPR050361">
    <property type="entry name" value="MPP/UQCRC_Complex"/>
</dbReference>
<dbReference type="PANTHER" id="PTHR11851:SF224">
    <property type="entry name" value="PROCESSING PROTEASE"/>
    <property type="match status" value="1"/>
</dbReference>
<comment type="caution">
    <text evidence="4">The sequence shown here is derived from an EMBL/GenBank/DDBJ whole genome shotgun (WGS) entry which is preliminary data.</text>
</comment>
<feature type="domain" description="Peptidase M16 N-terminal" evidence="2">
    <location>
        <begin position="52"/>
        <end position="184"/>
    </location>
</feature>
<dbReference type="RefSeq" id="WP_113947695.1">
    <property type="nucleotide sequence ID" value="NZ_QNQU01000003.1"/>
</dbReference>